<protein>
    <submittedName>
        <fullName evidence="1">Uncharacterized protein</fullName>
    </submittedName>
</protein>
<evidence type="ECO:0000313" key="1">
    <source>
        <dbReference type="EMBL" id="KAI3725245.1"/>
    </source>
</evidence>
<evidence type="ECO:0000313" key="2">
    <source>
        <dbReference type="Proteomes" id="UP001056120"/>
    </source>
</evidence>
<proteinExistence type="predicted"/>
<gene>
    <name evidence="1" type="ORF">L1987_65026</name>
</gene>
<dbReference type="EMBL" id="CM042039">
    <property type="protein sequence ID" value="KAI3725245.1"/>
    <property type="molecule type" value="Genomic_DNA"/>
</dbReference>
<keyword evidence="2" id="KW-1185">Reference proteome</keyword>
<name>A0ACB9BTE6_9ASTR</name>
<organism evidence="1 2">
    <name type="scientific">Smallanthus sonchifolius</name>
    <dbReference type="NCBI Taxonomy" id="185202"/>
    <lineage>
        <taxon>Eukaryota</taxon>
        <taxon>Viridiplantae</taxon>
        <taxon>Streptophyta</taxon>
        <taxon>Embryophyta</taxon>
        <taxon>Tracheophyta</taxon>
        <taxon>Spermatophyta</taxon>
        <taxon>Magnoliopsida</taxon>
        <taxon>eudicotyledons</taxon>
        <taxon>Gunneridae</taxon>
        <taxon>Pentapetalae</taxon>
        <taxon>asterids</taxon>
        <taxon>campanulids</taxon>
        <taxon>Asterales</taxon>
        <taxon>Asteraceae</taxon>
        <taxon>Asteroideae</taxon>
        <taxon>Heliantheae alliance</taxon>
        <taxon>Millerieae</taxon>
        <taxon>Smallanthus</taxon>
    </lineage>
</organism>
<sequence>MVLDIVLREFPINRYFSVGQSFYSPNLGRRQSLDMSSTTLIEPLPVVDFVTQLLNRDVSARLSSDSDRLKIKKSLRGVRVEVTHRGKIRRKHVIYGLTSQTTQELKFPVDDRGTMKSMVGYFRETYGISIHVQWPCLKVGNAWRVIYLPMEVCKIVEGQMCSKRLNERQITALLKVWF</sequence>
<dbReference type="Proteomes" id="UP001056120">
    <property type="component" value="Linkage Group LG22"/>
</dbReference>
<comment type="caution">
    <text evidence="1">The sequence shown here is derived from an EMBL/GenBank/DDBJ whole genome shotgun (WGS) entry which is preliminary data.</text>
</comment>
<accession>A0ACB9BTE6</accession>
<reference evidence="2" key="1">
    <citation type="journal article" date="2022" name="Mol. Ecol. Resour.">
        <title>The genomes of chicory, endive, great burdock and yacon provide insights into Asteraceae palaeo-polyploidization history and plant inulin production.</title>
        <authorList>
            <person name="Fan W."/>
            <person name="Wang S."/>
            <person name="Wang H."/>
            <person name="Wang A."/>
            <person name="Jiang F."/>
            <person name="Liu H."/>
            <person name="Zhao H."/>
            <person name="Xu D."/>
            <person name="Zhang Y."/>
        </authorList>
    </citation>
    <scope>NUCLEOTIDE SEQUENCE [LARGE SCALE GENOMIC DNA]</scope>
    <source>
        <strain evidence="2">cv. Yunnan</strain>
    </source>
</reference>
<reference evidence="1 2" key="2">
    <citation type="journal article" date="2022" name="Mol. Ecol. Resour.">
        <title>The genomes of chicory, endive, great burdock and yacon provide insights into Asteraceae paleo-polyploidization history and plant inulin production.</title>
        <authorList>
            <person name="Fan W."/>
            <person name="Wang S."/>
            <person name="Wang H."/>
            <person name="Wang A."/>
            <person name="Jiang F."/>
            <person name="Liu H."/>
            <person name="Zhao H."/>
            <person name="Xu D."/>
            <person name="Zhang Y."/>
        </authorList>
    </citation>
    <scope>NUCLEOTIDE SEQUENCE [LARGE SCALE GENOMIC DNA]</scope>
    <source>
        <strain evidence="2">cv. Yunnan</strain>
        <tissue evidence="1">Leaves</tissue>
    </source>
</reference>